<comment type="caution">
    <text evidence="1">The sequence shown here is derived from an EMBL/GenBank/DDBJ whole genome shotgun (WGS) entry which is preliminary data.</text>
</comment>
<reference evidence="1" key="1">
    <citation type="submission" date="2021-06" db="EMBL/GenBank/DDBJ databases">
        <authorList>
            <person name="Kallberg Y."/>
            <person name="Tangrot J."/>
            <person name="Rosling A."/>
        </authorList>
    </citation>
    <scope>NUCLEOTIDE SEQUENCE</scope>
    <source>
        <strain evidence="1">MA453B</strain>
    </source>
</reference>
<dbReference type="Proteomes" id="UP000789405">
    <property type="component" value="Unassembled WGS sequence"/>
</dbReference>
<accession>A0A9N9JFH6</accession>
<dbReference type="AlphaFoldDB" id="A0A9N9JFH6"/>
<proteinExistence type="predicted"/>
<name>A0A9N9JFH6_9GLOM</name>
<dbReference type="EMBL" id="CAJVPY010021494">
    <property type="protein sequence ID" value="CAG8779744.1"/>
    <property type="molecule type" value="Genomic_DNA"/>
</dbReference>
<evidence type="ECO:0000313" key="1">
    <source>
        <dbReference type="EMBL" id="CAG8779744.1"/>
    </source>
</evidence>
<keyword evidence="2" id="KW-1185">Reference proteome</keyword>
<evidence type="ECO:0000313" key="2">
    <source>
        <dbReference type="Proteomes" id="UP000789405"/>
    </source>
</evidence>
<protein>
    <submittedName>
        <fullName evidence="1">9570_t:CDS:1</fullName>
    </submittedName>
</protein>
<feature type="non-terminal residue" evidence="1">
    <location>
        <position position="1"/>
    </location>
</feature>
<organism evidence="1 2">
    <name type="scientific">Dentiscutata erythropus</name>
    <dbReference type="NCBI Taxonomy" id="1348616"/>
    <lineage>
        <taxon>Eukaryota</taxon>
        <taxon>Fungi</taxon>
        <taxon>Fungi incertae sedis</taxon>
        <taxon>Mucoromycota</taxon>
        <taxon>Glomeromycotina</taxon>
        <taxon>Glomeromycetes</taxon>
        <taxon>Diversisporales</taxon>
        <taxon>Gigasporaceae</taxon>
        <taxon>Dentiscutata</taxon>
    </lineage>
</organism>
<gene>
    <name evidence="1" type="ORF">DERYTH_LOCUS19503</name>
</gene>
<sequence>VYEVFGPKKTAFITTPRMTNDNSENLEKALHKYQSHHKSRQTVKATPQ</sequence>